<sequence length="391" mass="44217">MSRTELRPLSADRQVDFQRVVDYAFDAAAGPPSYDGPESTPDLLGTQLGLFADGTLRTVCTHYELTVSHRGEWVPMAGLAGLATLPEHRREGYVRDLLSASLERWRNEFAFVALWPFDYGYYEQFGWAMGCTLMEYTCPPETLAFARDSPGQLERLTPDDWKRLQHVVETYGMEYDFTVQRDESWWRRRIFDTGDRYVYGIERDGQFHGYVGYSIDDESRMKVLYNAFTDHEAFRGLLGLLSNHDSQVETVTLYRPAESSLLDMVPDPKAVDCEVRPGMMVRVVSVIDALETVPYPEEATGTLTFAVTDETAAWNNGTFELTVSDGTGVCRRVDDATPDLRVDIETLAQLVVGYHAVPEARKLAGLETDDESATRLARWLPPRTVSPIDNF</sequence>
<dbReference type="SUPFAM" id="SSF55718">
    <property type="entry name" value="SCP-like"/>
    <property type="match status" value="1"/>
</dbReference>
<dbReference type="Proteomes" id="UP001596414">
    <property type="component" value="Unassembled WGS sequence"/>
</dbReference>
<keyword evidence="2" id="KW-0808">Transferase</keyword>
<organism evidence="2 3">
    <name type="scientific">Halovenus rubra</name>
    <dbReference type="NCBI Taxonomy" id="869890"/>
    <lineage>
        <taxon>Archaea</taxon>
        <taxon>Methanobacteriati</taxon>
        <taxon>Methanobacteriota</taxon>
        <taxon>Stenosarchaea group</taxon>
        <taxon>Halobacteria</taxon>
        <taxon>Halobacteriales</taxon>
        <taxon>Haloarculaceae</taxon>
        <taxon>Halovenus</taxon>
    </lineage>
</organism>
<dbReference type="SUPFAM" id="SSF55729">
    <property type="entry name" value="Acyl-CoA N-acyltransferases (Nat)"/>
    <property type="match status" value="1"/>
</dbReference>
<dbReference type="InterPro" id="IPR016181">
    <property type="entry name" value="Acyl_CoA_acyltransferase"/>
</dbReference>
<dbReference type="InterPro" id="IPR000182">
    <property type="entry name" value="GNAT_dom"/>
</dbReference>
<keyword evidence="2" id="KW-0012">Acyltransferase</keyword>
<reference evidence="2 3" key="1">
    <citation type="journal article" date="2014" name="Int. J. Syst. Evol. Microbiol.">
        <title>Complete genome sequence of Corynebacterium casei LMG S-19264T (=DSM 44701T), isolated from a smear-ripened cheese.</title>
        <authorList>
            <consortium name="US DOE Joint Genome Institute (JGI-PGF)"/>
            <person name="Walter F."/>
            <person name="Albersmeier A."/>
            <person name="Kalinowski J."/>
            <person name="Ruckert C."/>
        </authorList>
    </citation>
    <scope>NUCLEOTIDE SEQUENCE [LARGE SCALE GENOMIC DNA]</scope>
    <source>
        <strain evidence="2 3">CGMCC 4.7215</strain>
    </source>
</reference>
<evidence type="ECO:0000259" key="1">
    <source>
        <dbReference type="PROSITE" id="PS51186"/>
    </source>
</evidence>
<evidence type="ECO:0000313" key="3">
    <source>
        <dbReference type="Proteomes" id="UP001596414"/>
    </source>
</evidence>
<dbReference type="RefSeq" id="WP_267635857.1">
    <property type="nucleotide sequence ID" value="NZ_JAODIY010000001.1"/>
</dbReference>
<dbReference type="InterPro" id="IPR041380">
    <property type="entry name" value="Acetyltransf_17"/>
</dbReference>
<dbReference type="EC" id="2.3.1.-" evidence="2"/>
<proteinExistence type="predicted"/>
<dbReference type="Pfam" id="PF13527">
    <property type="entry name" value="Acetyltransf_9"/>
    <property type="match status" value="1"/>
</dbReference>
<feature type="domain" description="N-acetyltransferase" evidence="1">
    <location>
        <begin position="4"/>
        <end position="150"/>
    </location>
</feature>
<dbReference type="PANTHER" id="PTHR37817">
    <property type="entry name" value="N-ACETYLTRANSFERASE EIS"/>
    <property type="match status" value="1"/>
</dbReference>
<dbReference type="Pfam" id="PF13530">
    <property type="entry name" value="SCP2_2"/>
    <property type="match status" value="1"/>
</dbReference>
<gene>
    <name evidence="2" type="primary">eis</name>
    <name evidence="2" type="ORF">ACFQJ7_09695</name>
</gene>
<protein>
    <submittedName>
        <fullName evidence="2">Enhanced intracellular survival protein Eis</fullName>
        <ecNumber evidence="2">2.3.1.-</ecNumber>
    </submittedName>
</protein>
<dbReference type="GO" id="GO:0016746">
    <property type="term" value="F:acyltransferase activity"/>
    <property type="evidence" value="ECO:0007669"/>
    <property type="project" value="UniProtKB-KW"/>
</dbReference>
<comment type="caution">
    <text evidence="2">The sequence shown here is derived from an EMBL/GenBank/DDBJ whole genome shotgun (WGS) entry which is preliminary data.</text>
</comment>
<dbReference type="Gene3D" id="3.40.630.30">
    <property type="match status" value="2"/>
</dbReference>
<accession>A0ABD5X9S6</accession>
<dbReference type="EMBL" id="JBHSZQ010000020">
    <property type="protein sequence ID" value="MFC7126304.1"/>
    <property type="molecule type" value="Genomic_DNA"/>
</dbReference>
<dbReference type="Pfam" id="PF17668">
    <property type="entry name" value="Acetyltransf_17"/>
    <property type="match status" value="1"/>
</dbReference>
<name>A0ABD5X9S6_9EURY</name>
<dbReference type="PANTHER" id="PTHR37817:SF1">
    <property type="entry name" value="N-ACETYLTRANSFERASE EIS"/>
    <property type="match status" value="1"/>
</dbReference>
<dbReference type="InterPro" id="IPR025559">
    <property type="entry name" value="Eis_dom"/>
</dbReference>
<dbReference type="PROSITE" id="PS51186">
    <property type="entry name" value="GNAT"/>
    <property type="match status" value="1"/>
</dbReference>
<dbReference type="Gene3D" id="3.30.1050.10">
    <property type="entry name" value="SCP2 sterol-binding domain"/>
    <property type="match status" value="1"/>
</dbReference>
<dbReference type="InterPro" id="IPR051554">
    <property type="entry name" value="Acetyltransferase_Eis"/>
</dbReference>
<dbReference type="AlphaFoldDB" id="A0ABD5X9S6"/>
<evidence type="ECO:0000313" key="2">
    <source>
        <dbReference type="EMBL" id="MFC7126304.1"/>
    </source>
</evidence>
<dbReference type="InterPro" id="IPR036527">
    <property type="entry name" value="SCP2_sterol-bd_dom_sf"/>
</dbReference>